<dbReference type="AlphaFoldDB" id="A0A835Z0Q2"/>
<dbReference type="EMBL" id="JAFCMP010000135">
    <property type="protein sequence ID" value="KAG5185357.1"/>
    <property type="molecule type" value="Genomic_DNA"/>
</dbReference>
<proteinExistence type="predicted"/>
<organism evidence="1 2">
    <name type="scientific">Tribonema minus</name>
    <dbReference type="NCBI Taxonomy" id="303371"/>
    <lineage>
        <taxon>Eukaryota</taxon>
        <taxon>Sar</taxon>
        <taxon>Stramenopiles</taxon>
        <taxon>Ochrophyta</taxon>
        <taxon>PX clade</taxon>
        <taxon>Xanthophyceae</taxon>
        <taxon>Tribonematales</taxon>
        <taxon>Tribonemataceae</taxon>
        <taxon>Tribonema</taxon>
    </lineage>
</organism>
<gene>
    <name evidence="1" type="ORF">JKP88DRAFT_219341</name>
</gene>
<accession>A0A835Z0Q2</accession>
<evidence type="ECO:0000313" key="1">
    <source>
        <dbReference type="EMBL" id="KAG5185357.1"/>
    </source>
</evidence>
<evidence type="ECO:0000313" key="2">
    <source>
        <dbReference type="Proteomes" id="UP000664859"/>
    </source>
</evidence>
<dbReference type="Proteomes" id="UP000664859">
    <property type="component" value="Unassembled WGS sequence"/>
</dbReference>
<name>A0A835Z0Q2_9STRA</name>
<keyword evidence="2" id="KW-1185">Reference proteome</keyword>
<sequence length="144" mass="15687">MKVETWGEDQIAVGDTVTAHVTLQRAHAGLYRGFKGLKPIEGTPVFKGEPWWVLLARVGPAGQRVLMGATPTLVDDLGKEQVTAEVKFKAPGVPGKVDYIVLVRSPVFIGVDVEQAGSFDVVGFDQIRDDDDDDGDYNDDENED</sequence>
<comment type="caution">
    <text evidence="1">The sequence shown here is derived from an EMBL/GenBank/DDBJ whole genome shotgun (WGS) entry which is preliminary data.</text>
</comment>
<protein>
    <submittedName>
        <fullName evidence="1">Uncharacterized protein</fullName>
    </submittedName>
</protein>
<dbReference type="Gene3D" id="2.60.40.150">
    <property type="entry name" value="C2 domain"/>
    <property type="match status" value="1"/>
</dbReference>
<reference evidence="1" key="1">
    <citation type="submission" date="2021-02" db="EMBL/GenBank/DDBJ databases">
        <title>First Annotated Genome of the Yellow-green Alga Tribonema minus.</title>
        <authorList>
            <person name="Mahan K.M."/>
        </authorList>
    </citation>
    <scope>NUCLEOTIDE SEQUENCE</scope>
    <source>
        <strain evidence="1">UTEX B ZZ1240</strain>
    </source>
</reference>
<dbReference type="InterPro" id="IPR035892">
    <property type="entry name" value="C2_domain_sf"/>
</dbReference>
<dbReference type="InterPro" id="IPR014756">
    <property type="entry name" value="Ig_E-set"/>
</dbReference>
<dbReference type="SUPFAM" id="SSF81296">
    <property type="entry name" value="E set domains"/>
    <property type="match status" value="1"/>
</dbReference>